<comment type="caution">
    <text evidence="3">The sequence shown here is derived from an EMBL/GenBank/DDBJ whole genome shotgun (WGS) entry which is preliminary data.</text>
</comment>
<protein>
    <submittedName>
        <fullName evidence="3">GSCFA domain-containing protein</fullName>
    </submittedName>
</protein>
<proteinExistence type="predicted"/>
<organism evidence="3 4">
    <name type="scientific">Ideonella paludis</name>
    <dbReference type="NCBI Taxonomy" id="1233411"/>
    <lineage>
        <taxon>Bacteria</taxon>
        <taxon>Pseudomonadati</taxon>
        <taxon>Pseudomonadota</taxon>
        <taxon>Betaproteobacteria</taxon>
        <taxon>Burkholderiales</taxon>
        <taxon>Sphaerotilaceae</taxon>
        <taxon>Ideonella</taxon>
    </lineage>
</organism>
<accession>A0ABS5DWI1</accession>
<keyword evidence="4" id="KW-1185">Reference proteome</keyword>
<evidence type="ECO:0000256" key="1">
    <source>
        <dbReference type="SAM" id="MobiDB-lite"/>
    </source>
</evidence>
<dbReference type="EMBL" id="JAGQDG010000003">
    <property type="protein sequence ID" value="MBQ0935226.1"/>
    <property type="molecule type" value="Genomic_DNA"/>
</dbReference>
<feature type="domain" description="GSCFA" evidence="2">
    <location>
        <begin position="42"/>
        <end position="312"/>
    </location>
</feature>
<evidence type="ECO:0000313" key="4">
    <source>
        <dbReference type="Proteomes" id="UP000672097"/>
    </source>
</evidence>
<reference evidence="3 4" key="1">
    <citation type="submission" date="2021-04" db="EMBL/GenBank/DDBJ databases">
        <title>The genome sequence of type strain Ideonella paludis KCTC 32238.</title>
        <authorList>
            <person name="Liu Y."/>
        </authorList>
    </citation>
    <scope>NUCLEOTIDE SEQUENCE [LARGE SCALE GENOMIC DNA]</scope>
    <source>
        <strain evidence="3 4">KCTC 32238</strain>
    </source>
</reference>
<dbReference type="Pfam" id="PF08885">
    <property type="entry name" value="GSCFA"/>
    <property type="match status" value="1"/>
</dbReference>
<sequence>MKRHPYDGLPRYANWRRALVGVPPADVDPVVSFPFKLSATDRIATAGSCFAQHIARHLRRRGYNYFCTEAAHPMLSAEQAQQYNYGTFSARYGNLYTARQLLQLFQRAHGQFSPADEAWQEADGTWLDPLRPQIQPGGFASLRELQADRRAHLAAVRKLFAELDVFIFTLGLTETWRARSDGTVYPVCPGVSGGVFSAEQHEFHNYTHEEVVADMLAFIDALRSVNPRARVILTVSPVPLMATAEDRHVLVSTTLSKAVLRVACDSIIKAREEVAYFPSYEIITGAYTRGSYYADDLRSVTEPGVAHVMKLFLKHATDRPAQQAPVPAQNPAPAQSDAHLARSAHLVEVNCDETALDDGTD</sequence>
<feature type="compositionally biased region" description="Low complexity" evidence="1">
    <location>
        <begin position="320"/>
        <end position="335"/>
    </location>
</feature>
<dbReference type="InterPro" id="IPR014982">
    <property type="entry name" value="GSCFA"/>
</dbReference>
<evidence type="ECO:0000259" key="2">
    <source>
        <dbReference type="Pfam" id="PF08885"/>
    </source>
</evidence>
<feature type="region of interest" description="Disordered" evidence="1">
    <location>
        <begin position="320"/>
        <end position="339"/>
    </location>
</feature>
<dbReference type="Proteomes" id="UP000672097">
    <property type="component" value="Unassembled WGS sequence"/>
</dbReference>
<dbReference type="RefSeq" id="WP_210808009.1">
    <property type="nucleotide sequence ID" value="NZ_JAGQDG010000003.1"/>
</dbReference>
<gene>
    <name evidence="3" type="ORF">KAK11_07805</name>
</gene>
<evidence type="ECO:0000313" key="3">
    <source>
        <dbReference type="EMBL" id="MBQ0935226.1"/>
    </source>
</evidence>
<name>A0ABS5DWI1_9BURK</name>